<dbReference type="AlphaFoldDB" id="A0A645J9N0"/>
<proteinExistence type="predicted"/>
<comment type="caution">
    <text evidence="1">The sequence shown here is derived from an EMBL/GenBank/DDBJ whole genome shotgun (WGS) entry which is preliminary data.</text>
</comment>
<evidence type="ECO:0000313" key="1">
    <source>
        <dbReference type="EMBL" id="MPN60321.1"/>
    </source>
</evidence>
<name>A0A645J9N0_9ZZZZ</name>
<sequence>MTALCKNGGFDRGAFDEGRADLQRFAFADRQHLVERDFLPNVSRYLFDFQFLAGANTILFAAGFYDRVHGDFL</sequence>
<dbReference type="EMBL" id="VSSQ01135435">
    <property type="protein sequence ID" value="MPN60321.1"/>
    <property type="molecule type" value="Genomic_DNA"/>
</dbReference>
<reference evidence="1" key="1">
    <citation type="submission" date="2019-08" db="EMBL/GenBank/DDBJ databases">
        <authorList>
            <person name="Kucharzyk K."/>
            <person name="Murdoch R.W."/>
            <person name="Higgins S."/>
            <person name="Loffler F."/>
        </authorList>
    </citation>
    <scope>NUCLEOTIDE SEQUENCE</scope>
</reference>
<accession>A0A645J9N0</accession>
<organism evidence="1">
    <name type="scientific">bioreactor metagenome</name>
    <dbReference type="NCBI Taxonomy" id="1076179"/>
    <lineage>
        <taxon>unclassified sequences</taxon>
        <taxon>metagenomes</taxon>
        <taxon>ecological metagenomes</taxon>
    </lineage>
</organism>
<gene>
    <name evidence="1" type="ORF">SDC9_208049</name>
</gene>
<protein>
    <submittedName>
        <fullName evidence="1">Uncharacterized protein</fullName>
    </submittedName>
</protein>